<name>A0ABQ9EUD6_TEGGR</name>
<sequence length="177" mass="20668">MTDNVVKLNKHLQSTANSLCKKIENNPDLYSKLAQVLLTQVILFNRRRSGEAERMLLEGFNDAIKNGSGRPDPVVMSTLIEFEKYLCTSHTRVEIRGKRGRKVPVLLTDKMRQQIEEKKQMSNSNTYLQGQENSPNHTEKYLKVKLHRQGIHEVKMKRLLWSASFKRTSIWRRFLVN</sequence>
<reference evidence="1 2" key="1">
    <citation type="submission" date="2022-12" db="EMBL/GenBank/DDBJ databases">
        <title>Chromosome-level genome of Tegillarca granosa.</title>
        <authorList>
            <person name="Kim J."/>
        </authorList>
    </citation>
    <scope>NUCLEOTIDE SEQUENCE [LARGE SCALE GENOMIC DNA]</scope>
    <source>
        <strain evidence="1">Teg-2019</strain>
        <tissue evidence="1">Adductor muscle</tissue>
    </source>
</reference>
<organism evidence="1 2">
    <name type="scientific">Tegillarca granosa</name>
    <name type="common">Malaysian cockle</name>
    <name type="synonym">Anadara granosa</name>
    <dbReference type="NCBI Taxonomy" id="220873"/>
    <lineage>
        <taxon>Eukaryota</taxon>
        <taxon>Metazoa</taxon>
        <taxon>Spiralia</taxon>
        <taxon>Lophotrochozoa</taxon>
        <taxon>Mollusca</taxon>
        <taxon>Bivalvia</taxon>
        <taxon>Autobranchia</taxon>
        <taxon>Pteriomorphia</taxon>
        <taxon>Arcoida</taxon>
        <taxon>Arcoidea</taxon>
        <taxon>Arcidae</taxon>
        <taxon>Tegillarca</taxon>
    </lineage>
</organism>
<proteinExistence type="predicted"/>
<dbReference type="PANTHER" id="PTHR33480:SF1">
    <property type="entry name" value="TYR RECOMBINASE DOMAIN-CONTAINING PROTEIN"/>
    <property type="match status" value="1"/>
</dbReference>
<keyword evidence="2" id="KW-1185">Reference proteome</keyword>
<dbReference type="PANTHER" id="PTHR33480">
    <property type="entry name" value="SET DOMAIN-CONTAINING PROTEIN-RELATED"/>
    <property type="match status" value="1"/>
</dbReference>
<comment type="caution">
    <text evidence="1">The sequence shown here is derived from an EMBL/GenBank/DDBJ whole genome shotgun (WGS) entry which is preliminary data.</text>
</comment>
<dbReference type="EMBL" id="JARBDR010000793">
    <property type="protein sequence ID" value="KAJ8307197.1"/>
    <property type="molecule type" value="Genomic_DNA"/>
</dbReference>
<protein>
    <submittedName>
        <fullName evidence="1">Uncharacterized protein</fullName>
    </submittedName>
</protein>
<gene>
    <name evidence="1" type="ORF">KUTeg_015281</name>
</gene>
<evidence type="ECO:0000313" key="1">
    <source>
        <dbReference type="EMBL" id="KAJ8307197.1"/>
    </source>
</evidence>
<dbReference type="Proteomes" id="UP001217089">
    <property type="component" value="Unassembled WGS sequence"/>
</dbReference>
<evidence type="ECO:0000313" key="2">
    <source>
        <dbReference type="Proteomes" id="UP001217089"/>
    </source>
</evidence>
<accession>A0ABQ9EUD6</accession>